<dbReference type="GeneID" id="25734617"/>
<evidence type="ECO:0000256" key="1">
    <source>
        <dbReference type="SAM" id="MobiDB-lite"/>
    </source>
</evidence>
<dbReference type="EMBL" id="KK100399">
    <property type="protein sequence ID" value="KIZ06227.1"/>
    <property type="molecule type" value="Genomic_DNA"/>
</dbReference>
<dbReference type="InterPro" id="IPR006342">
    <property type="entry name" value="FkbM_mtfrase"/>
</dbReference>
<organism evidence="3 4">
    <name type="scientific">Monoraphidium neglectum</name>
    <dbReference type="NCBI Taxonomy" id="145388"/>
    <lineage>
        <taxon>Eukaryota</taxon>
        <taxon>Viridiplantae</taxon>
        <taxon>Chlorophyta</taxon>
        <taxon>core chlorophytes</taxon>
        <taxon>Chlorophyceae</taxon>
        <taxon>CS clade</taxon>
        <taxon>Sphaeropleales</taxon>
        <taxon>Selenastraceae</taxon>
        <taxon>Monoraphidium</taxon>
    </lineage>
</organism>
<dbReference type="KEGG" id="mng:MNEG_1739"/>
<evidence type="ECO:0000313" key="3">
    <source>
        <dbReference type="EMBL" id="KIZ06227.1"/>
    </source>
</evidence>
<evidence type="ECO:0000259" key="2">
    <source>
        <dbReference type="Pfam" id="PF05050"/>
    </source>
</evidence>
<dbReference type="PANTHER" id="PTHR34203:SF13">
    <property type="entry name" value="EXPRESSED PROTEIN"/>
    <property type="match status" value="1"/>
</dbReference>
<feature type="region of interest" description="Disordered" evidence="1">
    <location>
        <begin position="32"/>
        <end position="51"/>
    </location>
</feature>
<dbReference type="PANTHER" id="PTHR34203">
    <property type="entry name" value="METHYLTRANSFERASE, FKBM FAMILY PROTEIN"/>
    <property type="match status" value="1"/>
</dbReference>
<sequence length="346" mass="38185">MLLILAWQLRRPAPAGSSPSAIKHGWPQHERALEGEATSSGAARSAEQQQPRPVDARLAHLLLPLTNFSALTTAALLDAGGGAGGDQARRLVRLHQDLFCSARLHKPDPEGTSWTKFGNASMLVYASDDIVSNHLRSDAHNWEDHEVKQMLYAMRAPVPQSPSDANTPKRWRRSRPPFVVDIGANVGWFTLNAAAAGATVAAFEAMASNIQLVRSSLCANPWLMDRVALYGTGLGTKRTKCIILSGTINRGDGHTLCDDDRPHREVEQEWKLKSGYDYEVRGEMSVMRLDGLIDHDVQVVKIDVEGFETQVLKGAERLLRGRNVWFVMAECNKDFLKEDGQAAFLK</sequence>
<evidence type="ECO:0000313" key="4">
    <source>
        <dbReference type="Proteomes" id="UP000054498"/>
    </source>
</evidence>
<dbReference type="InterPro" id="IPR029063">
    <property type="entry name" value="SAM-dependent_MTases_sf"/>
</dbReference>
<dbReference type="Gene3D" id="3.40.50.150">
    <property type="entry name" value="Vaccinia Virus protein VP39"/>
    <property type="match status" value="1"/>
</dbReference>
<dbReference type="SUPFAM" id="SSF53335">
    <property type="entry name" value="S-adenosyl-L-methionine-dependent methyltransferases"/>
    <property type="match status" value="1"/>
</dbReference>
<dbReference type="Pfam" id="PF05050">
    <property type="entry name" value="Methyltransf_21"/>
    <property type="match status" value="1"/>
</dbReference>
<protein>
    <recommendedName>
        <fullName evidence="2">Methyltransferase FkbM domain-containing protein</fullName>
    </recommendedName>
</protein>
<dbReference type="NCBIfam" id="TIGR01444">
    <property type="entry name" value="fkbM_fam"/>
    <property type="match status" value="1"/>
</dbReference>
<dbReference type="OrthoDB" id="542772at2759"/>
<dbReference type="Proteomes" id="UP000054498">
    <property type="component" value="Unassembled WGS sequence"/>
</dbReference>
<accession>A0A0D2N133</accession>
<gene>
    <name evidence="3" type="ORF">MNEG_1739</name>
</gene>
<feature type="compositionally biased region" description="Polar residues" evidence="1">
    <location>
        <begin position="37"/>
        <end position="51"/>
    </location>
</feature>
<feature type="domain" description="Methyltransferase FkbM" evidence="2">
    <location>
        <begin position="181"/>
        <end position="333"/>
    </location>
</feature>
<proteinExistence type="predicted"/>
<dbReference type="RefSeq" id="XP_013905246.1">
    <property type="nucleotide sequence ID" value="XM_014049792.1"/>
</dbReference>
<reference evidence="3 4" key="1">
    <citation type="journal article" date="2013" name="BMC Genomics">
        <title>Reconstruction of the lipid metabolism for the microalga Monoraphidium neglectum from its genome sequence reveals characteristics suitable for biofuel production.</title>
        <authorList>
            <person name="Bogen C."/>
            <person name="Al-Dilaimi A."/>
            <person name="Albersmeier A."/>
            <person name="Wichmann J."/>
            <person name="Grundmann M."/>
            <person name="Rupp O."/>
            <person name="Lauersen K.J."/>
            <person name="Blifernez-Klassen O."/>
            <person name="Kalinowski J."/>
            <person name="Goesmann A."/>
            <person name="Mussgnug J.H."/>
            <person name="Kruse O."/>
        </authorList>
    </citation>
    <scope>NUCLEOTIDE SEQUENCE [LARGE SCALE GENOMIC DNA]</scope>
    <source>
        <strain evidence="3 4">SAG 48.87</strain>
    </source>
</reference>
<name>A0A0D2N133_9CHLO</name>
<keyword evidence="4" id="KW-1185">Reference proteome</keyword>
<dbReference type="InterPro" id="IPR052514">
    <property type="entry name" value="SAM-dependent_MTase"/>
</dbReference>
<dbReference type="AlphaFoldDB" id="A0A0D2N133"/>